<sequence>MANANTGSNTKRISLQDIIDAQRAEIIGPEEPVFPPLGVPTGTGVVFPPIGLPTGAVSNTNANTKRALAFIDGLPTNALNDIPVVFPTATSTDLAPTGTNPFRQYKFGPGPVIFPTETSTPTATSTDSPTGNTVEVPPAGPTFSFPSQQAVPTPIFPFQQPGVPTTGLIPL</sequence>
<evidence type="ECO:0000313" key="1">
    <source>
        <dbReference type="EMBL" id="KAI0047071.1"/>
    </source>
</evidence>
<gene>
    <name evidence="1" type="ORF">FA95DRAFT_1289467</name>
</gene>
<organism evidence="1 2">
    <name type="scientific">Auriscalpium vulgare</name>
    <dbReference type="NCBI Taxonomy" id="40419"/>
    <lineage>
        <taxon>Eukaryota</taxon>
        <taxon>Fungi</taxon>
        <taxon>Dikarya</taxon>
        <taxon>Basidiomycota</taxon>
        <taxon>Agaricomycotina</taxon>
        <taxon>Agaricomycetes</taxon>
        <taxon>Russulales</taxon>
        <taxon>Auriscalpiaceae</taxon>
        <taxon>Auriscalpium</taxon>
    </lineage>
</organism>
<keyword evidence="2" id="KW-1185">Reference proteome</keyword>
<protein>
    <submittedName>
        <fullName evidence="1">Uncharacterized protein</fullName>
    </submittedName>
</protein>
<reference evidence="1" key="1">
    <citation type="submission" date="2021-02" db="EMBL/GenBank/DDBJ databases">
        <authorList>
            <consortium name="DOE Joint Genome Institute"/>
            <person name="Ahrendt S."/>
            <person name="Looney B.P."/>
            <person name="Miyauchi S."/>
            <person name="Morin E."/>
            <person name="Drula E."/>
            <person name="Courty P.E."/>
            <person name="Chicoki N."/>
            <person name="Fauchery L."/>
            <person name="Kohler A."/>
            <person name="Kuo A."/>
            <person name="Labutti K."/>
            <person name="Pangilinan J."/>
            <person name="Lipzen A."/>
            <person name="Riley R."/>
            <person name="Andreopoulos W."/>
            <person name="He G."/>
            <person name="Johnson J."/>
            <person name="Barry K.W."/>
            <person name="Grigoriev I.V."/>
            <person name="Nagy L."/>
            <person name="Hibbett D."/>
            <person name="Henrissat B."/>
            <person name="Matheny P.B."/>
            <person name="Labbe J."/>
            <person name="Martin F."/>
        </authorList>
    </citation>
    <scope>NUCLEOTIDE SEQUENCE</scope>
    <source>
        <strain evidence="1">FP105234-sp</strain>
    </source>
</reference>
<accession>A0ACB8RU10</accession>
<proteinExistence type="predicted"/>
<dbReference type="EMBL" id="MU275912">
    <property type="protein sequence ID" value="KAI0047071.1"/>
    <property type="molecule type" value="Genomic_DNA"/>
</dbReference>
<reference evidence="1" key="2">
    <citation type="journal article" date="2022" name="New Phytol.">
        <title>Evolutionary transition to the ectomycorrhizal habit in the genomes of a hyperdiverse lineage of mushroom-forming fungi.</title>
        <authorList>
            <person name="Looney B."/>
            <person name="Miyauchi S."/>
            <person name="Morin E."/>
            <person name="Drula E."/>
            <person name="Courty P.E."/>
            <person name="Kohler A."/>
            <person name="Kuo A."/>
            <person name="LaButti K."/>
            <person name="Pangilinan J."/>
            <person name="Lipzen A."/>
            <person name="Riley R."/>
            <person name="Andreopoulos W."/>
            <person name="He G."/>
            <person name="Johnson J."/>
            <person name="Nolan M."/>
            <person name="Tritt A."/>
            <person name="Barry K.W."/>
            <person name="Grigoriev I.V."/>
            <person name="Nagy L.G."/>
            <person name="Hibbett D."/>
            <person name="Henrissat B."/>
            <person name="Matheny P.B."/>
            <person name="Labbe J."/>
            <person name="Martin F.M."/>
        </authorList>
    </citation>
    <scope>NUCLEOTIDE SEQUENCE</scope>
    <source>
        <strain evidence="1">FP105234-sp</strain>
    </source>
</reference>
<evidence type="ECO:0000313" key="2">
    <source>
        <dbReference type="Proteomes" id="UP000814033"/>
    </source>
</evidence>
<comment type="caution">
    <text evidence="1">The sequence shown here is derived from an EMBL/GenBank/DDBJ whole genome shotgun (WGS) entry which is preliminary data.</text>
</comment>
<name>A0ACB8RU10_9AGAM</name>
<dbReference type="Proteomes" id="UP000814033">
    <property type="component" value="Unassembled WGS sequence"/>
</dbReference>